<sequence>MTKQHIDKNVPSQGSSNPPVAGVEGVSFAPSPSLFYERLAGAFPACVPSFLASVETKEDLEGLERDASPAPSAVPSIPSSLVDTAACLTASEKDLMKRKKKSPLLMLDTSEEELESPELRDKRDRAIADELRNIKEMTTTSLATLLISWINECEGVRQISTNFKDELSGKLRDRLTRMQIGVTVLGNKAAPAYNVASLKIDNDILHIKLEELQKQNDDLREEMKKLKCSIEHLTATSSMANNMAHYTTQTSPPVSPLPLRGKLLPQREHKKTQSQSTSKSMERLPPVRRPPIKGQVTLLTDSPASLLPAAELIPPGRPKEDVLD</sequence>
<feature type="coiled-coil region" evidence="1">
    <location>
        <begin position="195"/>
        <end position="236"/>
    </location>
</feature>
<accession>A0A0J7KHK0</accession>
<evidence type="ECO:0000256" key="2">
    <source>
        <dbReference type="SAM" id="MobiDB-lite"/>
    </source>
</evidence>
<evidence type="ECO:0000256" key="1">
    <source>
        <dbReference type="SAM" id="Coils"/>
    </source>
</evidence>
<dbReference type="EMBL" id="LBMM01007227">
    <property type="protein sequence ID" value="KMQ89928.1"/>
    <property type="molecule type" value="Genomic_DNA"/>
</dbReference>
<gene>
    <name evidence="3" type="ORF">RF55_10375</name>
</gene>
<dbReference type="AlphaFoldDB" id="A0A0J7KHK0"/>
<organism evidence="3 4">
    <name type="scientific">Lasius niger</name>
    <name type="common">Black garden ant</name>
    <dbReference type="NCBI Taxonomy" id="67767"/>
    <lineage>
        <taxon>Eukaryota</taxon>
        <taxon>Metazoa</taxon>
        <taxon>Ecdysozoa</taxon>
        <taxon>Arthropoda</taxon>
        <taxon>Hexapoda</taxon>
        <taxon>Insecta</taxon>
        <taxon>Pterygota</taxon>
        <taxon>Neoptera</taxon>
        <taxon>Endopterygota</taxon>
        <taxon>Hymenoptera</taxon>
        <taxon>Apocrita</taxon>
        <taxon>Aculeata</taxon>
        <taxon>Formicoidea</taxon>
        <taxon>Formicidae</taxon>
        <taxon>Formicinae</taxon>
        <taxon>Lasius</taxon>
        <taxon>Lasius</taxon>
    </lineage>
</organism>
<comment type="caution">
    <text evidence="3">The sequence shown here is derived from an EMBL/GenBank/DDBJ whole genome shotgun (WGS) entry which is preliminary data.</text>
</comment>
<feature type="region of interest" description="Disordered" evidence="2">
    <location>
        <begin position="1"/>
        <end position="24"/>
    </location>
</feature>
<feature type="region of interest" description="Disordered" evidence="2">
    <location>
        <begin position="266"/>
        <end position="324"/>
    </location>
</feature>
<protein>
    <submittedName>
        <fullName evidence="3">Alanyl-trna synthase</fullName>
    </submittedName>
</protein>
<name>A0A0J7KHK0_LASNI</name>
<dbReference type="PaxDb" id="67767-A0A0J7KHK0"/>
<evidence type="ECO:0000313" key="4">
    <source>
        <dbReference type="Proteomes" id="UP000036403"/>
    </source>
</evidence>
<keyword evidence="4" id="KW-1185">Reference proteome</keyword>
<evidence type="ECO:0000313" key="3">
    <source>
        <dbReference type="EMBL" id="KMQ89928.1"/>
    </source>
</evidence>
<keyword evidence="1" id="KW-0175">Coiled coil</keyword>
<proteinExistence type="predicted"/>
<dbReference type="Proteomes" id="UP000036403">
    <property type="component" value="Unassembled WGS sequence"/>
</dbReference>
<reference evidence="3 4" key="1">
    <citation type="submission" date="2015-04" db="EMBL/GenBank/DDBJ databases">
        <title>Lasius niger genome sequencing.</title>
        <authorList>
            <person name="Konorov E.A."/>
            <person name="Nikitin M.A."/>
            <person name="Kirill M.V."/>
            <person name="Chang P."/>
        </authorList>
    </citation>
    <scope>NUCLEOTIDE SEQUENCE [LARGE SCALE GENOMIC DNA]</scope>
    <source>
        <tissue evidence="3">Whole</tissue>
    </source>
</reference>